<proteinExistence type="predicted"/>
<dbReference type="AlphaFoldDB" id="U2LAZ0"/>
<dbReference type="Proteomes" id="UP000016662">
    <property type="component" value="Unassembled WGS sequence"/>
</dbReference>
<keyword evidence="1" id="KW-1133">Transmembrane helix</keyword>
<keyword evidence="1" id="KW-0812">Transmembrane</keyword>
<name>U2LAZ0_9FIRM</name>
<gene>
    <name evidence="2" type="ORF">RUMCAL_03509</name>
</gene>
<evidence type="ECO:0000256" key="1">
    <source>
        <dbReference type="SAM" id="Phobius"/>
    </source>
</evidence>
<comment type="caution">
    <text evidence="2">The sequence shown here is derived from an EMBL/GenBank/DDBJ whole genome shotgun (WGS) entry which is preliminary data.</text>
</comment>
<organism evidence="2 3">
    <name type="scientific">Ruminococcus callidus ATCC 27760</name>
    <dbReference type="NCBI Taxonomy" id="411473"/>
    <lineage>
        <taxon>Bacteria</taxon>
        <taxon>Bacillati</taxon>
        <taxon>Bacillota</taxon>
        <taxon>Clostridia</taxon>
        <taxon>Eubacteriales</taxon>
        <taxon>Oscillospiraceae</taxon>
        <taxon>Ruminococcus</taxon>
    </lineage>
</organism>
<dbReference type="HOGENOM" id="CLU_2404787_0_0_9"/>
<evidence type="ECO:0000313" key="2">
    <source>
        <dbReference type="EMBL" id="ERJ86629.1"/>
    </source>
</evidence>
<keyword evidence="3" id="KW-1185">Reference proteome</keyword>
<evidence type="ECO:0000313" key="3">
    <source>
        <dbReference type="Proteomes" id="UP000016662"/>
    </source>
</evidence>
<accession>U2LAZ0</accession>
<feature type="transmembrane region" description="Helical" evidence="1">
    <location>
        <begin position="63"/>
        <end position="83"/>
    </location>
</feature>
<reference evidence="2 3" key="1">
    <citation type="submission" date="2013-07" db="EMBL/GenBank/DDBJ databases">
        <authorList>
            <person name="Weinstock G."/>
            <person name="Sodergren E."/>
            <person name="Wylie T."/>
            <person name="Fulton L."/>
            <person name="Fulton R."/>
            <person name="Fronick C."/>
            <person name="O'Laughlin M."/>
            <person name="Godfrey J."/>
            <person name="Miner T."/>
            <person name="Herter B."/>
            <person name="Appelbaum E."/>
            <person name="Cordes M."/>
            <person name="Lek S."/>
            <person name="Wollam A."/>
            <person name="Pepin K.H."/>
            <person name="Palsikar V.B."/>
            <person name="Mitreva M."/>
            <person name="Wilson R.K."/>
        </authorList>
    </citation>
    <scope>NUCLEOTIDE SEQUENCE [LARGE SCALE GENOMIC DNA]</scope>
    <source>
        <strain evidence="2 3">ATCC 27760</strain>
    </source>
</reference>
<keyword evidence="1" id="KW-0472">Membrane</keyword>
<sequence length="92" mass="11125">KKKKKTVNYWLNYCKSHKCTYYIDYSKGICRKLYLNQFVHEGKVIGGHNISKRPHAPKIRENILYLRFSQCLFTFIFLLSYIIKTDFFMKGF</sequence>
<protein>
    <submittedName>
        <fullName evidence="2">Uncharacterized protein</fullName>
    </submittedName>
</protein>
<dbReference type="EMBL" id="AWVF01000476">
    <property type="protein sequence ID" value="ERJ86629.1"/>
    <property type="molecule type" value="Genomic_DNA"/>
</dbReference>
<feature type="non-terminal residue" evidence="2">
    <location>
        <position position="1"/>
    </location>
</feature>